<evidence type="ECO:0000256" key="6">
    <source>
        <dbReference type="SAM" id="Phobius"/>
    </source>
</evidence>
<evidence type="ECO:0000256" key="2">
    <source>
        <dbReference type="ARBA" id="ARBA00022475"/>
    </source>
</evidence>
<evidence type="ECO:0000256" key="3">
    <source>
        <dbReference type="ARBA" id="ARBA00022692"/>
    </source>
</evidence>
<dbReference type="GO" id="GO:0022857">
    <property type="term" value="F:transmembrane transporter activity"/>
    <property type="evidence" value="ECO:0007669"/>
    <property type="project" value="TreeGrafter"/>
</dbReference>
<feature type="transmembrane region" description="Helical" evidence="6">
    <location>
        <begin position="282"/>
        <end position="301"/>
    </location>
</feature>
<gene>
    <name evidence="8" type="ORF">EZS27_029711</name>
</gene>
<keyword evidence="8" id="KW-0067">ATP-binding</keyword>
<dbReference type="GO" id="GO:0005524">
    <property type="term" value="F:ATP binding"/>
    <property type="evidence" value="ECO:0007669"/>
    <property type="project" value="UniProtKB-KW"/>
</dbReference>
<organism evidence="8">
    <name type="scientific">termite gut metagenome</name>
    <dbReference type="NCBI Taxonomy" id="433724"/>
    <lineage>
        <taxon>unclassified sequences</taxon>
        <taxon>metagenomes</taxon>
        <taxon>organismal metagenomes</taxon>
    </lineage>
</organism>
<name>A0A5J4QHW8_9ZZZZ</name>
<evidence type="ECO:0000256" key="5">
    <source>
        <dbReference type="ARBA" id="ARBA00023136"/>
    </source>
</evidence>
<dbReference type="AlphaFoldDB" id="A0A5J4QHW8"/>
<evidence type="ECO:0000256" key="1">
    <source>
        <dbReference type="ARBA" id="ARBA00004651"/>
    </source>
</evidence>
<dbReference type="EMBL" id="SNRY01003560">
    <property type="protein sequence ID" value="KAA6320528.1"/>
    <property type="molecule type" value="Genomic_DNA"/>
</dbReference>
<dbReference type="InterPro" id="IPR050250">
    <property type="entry name" value="Macrolide_Exporter_MacB"/>
</dbReference>
<feature type="domain" description="ABC3 transporter permease C-terminal" evidence="7">
    <location>
        <begin position="233"/>
        <end position="346"/>
    </location>
</feature>
<dbReference type="Pfam" id="PF02687">
    <property type="entry name" value="FtsX"/>
    <property type="match status" value="1"/>
</dbReference>
<dbReference type="InterPro" id="IPR003838">
    <property type="entry name" value="ABC3_permease_C"/>
</dbReference>
<feature type="transmembrane region" description="Helical" evidence="6">
    <location>
        <begin position="316"/>
        <end position="335"/>
    </location>
</feature>
<dbReference type="PANTHER" id="PTHR30572">
    <property type="entry name" value="MEMBRANE COMPONENT OF TRANSPORTER-RELATED"/>
    <property type="match status" value="1"/>
</dbReference>
<keyword evidence="5 6" id="KW-0472">Membrane</keyword>
<feature type="transmembrane region" description="Helical" evidence="6">
    <location>
        <begin position="226"/>
        <end position="254"/>
    </location>
</feature>
<dbReference type="EC" id="3.6.3.-" evidence="8"/>
<protein>
    <submittedName>
        <fullName evidence="8">Macrolide export ATP-binding/permease protein MacB</fullName>
        <ecNumber evidence="8">3.6.3.-</ecNumber>
    </submittedName>
</protein>
<reference evidence="8" key="1">
    <citation type="submission" date="2019-03" db="EMBL/GenBank/DDBJ databases">
        <title>Single cell metagenomics reveals metabolic interactions within the superorganism composed of flagellate Streblomastix strix and complex community of Bacteroidetes bacteria on its surface.</title>
        <authorList>
            <person name="Treitli S.C."/>
            <person name="Kolisko M."/>
            <person name="Husnik F."/>
            <person name="Keeling P."/>
            <person name="Hampl V."/>
        </authorList>
    </citation>
    <scope>NUCLEOTIDE SEQUENCE</scope>
    <source>
        <strain evidence="8">STM</strain>
    </source>
</reference>
<comment type="caution">
    <text evidence="8">The sequence shown here is derived from an EMBL/GenBank/DDBJ whole genome shotgun (WGS) entry which is preliminary data.</text>
</comment>
<dbReference type="GO" id="GO:0016787">
    <property type="term" value="F:hydrolase activity"/>
    <property type="evidence" value="ECO:0007669"/>
    <property type="project" value="UniProtKB-KW"/>
</dbReference>
<keyword evidence="2" id="KW-1003">Cell membrane</keyword>
<sequence length="352" mass="40012">MKQLYYLRSTNDIGMERHNIGVITRLKGIDQDYLAEKIKQLPQITDVLKGYPSMIPSLGNMSIGLNSWEDKQEDLDRQVSVQMYETGQEHADFYRFTLLQGNMFDKGNTNEVLLNETAAKALGWDNPIGKYIQLGGDRKLIVTGVLKNIRPNSPISPSVPDLFVSIHDPDFKIGLEACAFKFREGAWKECAEQIEALVKAENPDSFMQFYNVEEYYNRQYLNSENMLMRLLGIVSLVCIVISAFGVFSLVTLACEQRRKEIAIRKVNGAAAGDIMRMFFKEYFLLLVIAATVAFPIGYIIMKSWLEKYVLQTEIKAWIYIAITMGVALIIVLCIARRVYLAARENPAEAVKE</sequence>
<keyword evidence="8" id="KW-0378">Hydrolase</keyword>
<accession>A0A5J4QHW8</accession>
<keyword evidence="4 6" id="KW-1133">Transmembrane helix</keyword>
<dbReference type="GO" id="GO:0005886">
    <property type="term" value="C:plasma membrane"/>
    <property type="evidence" value="ECO:0007669"/>
    <property type="project" value="UniProtKB-SubCell"/>
</dbReference>
<evidence type="ECO:0000259" key="7">
    <source>
        <dbReference type="Pfam" id="PF02687"/>
    </source>
</evidence>
<proteinExistence type="predicted"/>
<evidence type="ECO:0000256" key="4">
    <source>
        <dbReference type="ARBA" id="ARBA00022989"/>
    </source>
</evidence>
<keyword evidence="3 6" id="KW-0812">Transmembrane</keyword>
<comment type="subcellular location">
    <subcellularLocation>
        <location evidence="1">Cell membrane</location>
        <topology evidence="1">Multi-pass membrane protein</topology>
    </subcellularLocation>
</comment>
<evidence type="ECO:0000313" key="8">
    <source>
        <dbReference type="EMBL" id="KAA6320528.1"/>
    </source>
</evidence>
<dbReference type="PANTHER" id="PTHR30572:SF18">
    <property type="entry name" value="ABC-TYPE MACROLIDE FAMILY EXPORT SYSTEM PERMEASE COMPONENT 2"/>
    <property type="match status" value="1"/>
</dbReference>
<keyword evidence="8" id="KW-0547">Nucleotide-binding</keyword>